<protein>
    <submittedName>
        <fullName evidence="3">Uncharacterized protein involved in outer membrane biogenesis</fullName>
    </submittedName>
</protein>
<evidence type="ECO:0000256" key="1">
    <source>
        <dbReference type="SAM" id="MobiDB-lite"/>
    </source>
</evidence>
<feature type="compositionally biased region" description="Low complexity" evidence="1">
    <location>
        <begin position="982"/>
        <end position="1000"/>
    </location>
</feature>
<organism evidence="3 4">
    <name type="scientific">Leminorella richardii</name>
    <dbReference type="NCBI Taxonomy" id="158841"/>
    <lineage>
        <taxon>Bacteria</taxon>
        <taxon>Pseudomonadati</taxon>
        <taxon>Pseudomonadota</taxon>
        <taxon>Gammaproteobacteria</taxon>
        <taxon>Enterobacterales</taxon>
        <taxon>Budviciaceae</taxon>
        <taxon>Leminorella</taxon>
    </lineage>
</organism>
<dbReference type="Proteomes" id="UP000249005">
    <property type="component" value="Chromosome 1"/>
</dbReference>
<sequence length="1280" mass="140675">MGRSSRIVLKMTIALLVLLTLAVGALRLMLPRINDYREPILDTVSRMTGIPTEVAHMEGQWEMFGPTLELRQLSLKTDIGEISAQRVTVALDVWASLVNFRWQFRDLTFYRVKGDLDYTADASSDTDKPASSGSAALENMFLKQFDHFILRDSQLSVLGASGERISLSIPKLDWLNGRKRHRAEGQIGVSTADGPHGMLKVRFDLRDGAELMDNGTVYLQADDVNVLPWLSHWFKANTGFDDARFSLEAWLSVQAGQVNGGDLLLGKGSANWHKGDEQHRLDVEKLAVRVMRQDDGWRLDAPSLNLKTDGEDWAKGGRVSLFWQPERIGVGGDRVEPLLRIRAESLDLERINPLLPMFSFLQPDALDVWLKIQPKGDLARLALDIPLKQPDNIRFDGRWKNASWQPWKQVPGGDRADIEVAGSASGGTVKVTLDQSTLPYESMFRAPLLVDQARATVHWLYGTDEFRLWGDDIDVQAKSLWANGGFSYRQGDGDEPWLSILAGIRVYDAGDAWRYFPEPLMGTPLVNYLSSAIVAGKSDNATLIFNGDPHHFPYPKNDGLFEVYAPLTDTVFKFQPTWQPLSDMTINLNFINSGLWMHAPSAMLGKVNGANIDAVIADFHEGQLNINAQVSGQGPDVRDYLKQSPLKNTVGSALDEVDISGGVSGRLNLDIPLDGRQAHASGVIDLKDNRLHIKPIDSVMEKVSGRFRFDDGNLISEPLRAEWFKQPIGLKFSTRQGAKDYAIKVGVDGNWAVAKLPWLPADAAKQLSGSARWKSDVDITLPQKGLPRYNVTLTGDLNGVSSRLPAPLNKRSGSALPVSLKAKGDTIGFDLEGLIAGNQAVNSRWSLGKKQVQLNRLAWRMGSRKTPPLPADSRLEVQLPAVDGERLMGLLSPLSGSGSKEGDVGVAFTLPSRWVIHSPQLELAGQYWRDLTVEVNREASTRRVVVNGKEIRANLTMDSGQPWQANLDYVYFNPKSNLFSTDSGGASASSSPGAKSPTPSFSGHFPRLPRIAVRCKECWVAGQRLGQVDADLLFRGDNLSVTNGLVDTGNARLTFTADWLRSPGGSATRFDGKLSGKRIDRTMSYFGVYTPLKDSPFDVEFDLNWQGDPWAPQINTLNGHTMAKLGKGQVDNAGGHTGQLLRLLSFNALLRKLQFDFRDTFGKGFYFDTISGSVVLSNGVAKTDDLLINGLSADIAVDGKVDFVQHRLALNAVVAPEISATVGVATAFVVNPIAGAAVFAASQVLAPLWNKISLIRYRIDGDLDEPVVHEVLRQPKGDPN</sequence>
<dbReference type="AlphaFoldDB" id="A0A2X4XTF7"/>
<keyword evidence="4" id="KW-1185">Reference proteome</keyword>
<dbReference type="RefSeq" id="WP_111741319.1">
    <property type="nucleotide sequence ID" value="NZ_LR698987.1"/>
</dbReference>
<dbReference type="NCBIfam" id="NF008148">
    <property type="entry name" value="PRK10899.1"/>
    <property type="match status" value="1"/>
</dbReference>
<evidence type="ECO:0000313" key="3">
    <source>
        <dbReference type="EMBL" id="SQI43295.1"/>
    </source>
</evidence>
<dbReference type="PANTHER" id="PTHR38690">
    <property type="entry name" value="PROTEASE-RELATED"/>
    <property type="match status" value="1"/>
</dbReference>
<dbReference type="NCBIfam" id="TIGR02099">
    <property type="entry name" value="YhdP family protein"/>
    <property type="match status" value="1"/>
</dbReference>
<dbReference type="EMBL" id="LS483470">
    <property type="protein sequence ID" value="SQI43295.1"/>
    <property type="molecule type" value="Genomic_DNA"/>
</dbReference>
<dbReference type="OrthoDB" id="9762238at2"/>
<name>A0A2X4XTF7_9GAMM</name>
<accession>A0A2X4XTF7</accession>
<dbReference type="InterPro" id="IPR011836">
    <property type="entry name" value="YhdP"/>
</dbReference>
<evidence type="ECO:0000259" key="2">
    <source>
        <dbReference type="Pfam" id="PF13116"/>
    </source>
</evidence>
<dbReference type="PANTHER" id="PTHR38690:SF1">
    <property type="entry name" value="PROTEASE"/>
    <property type="match status" value="1"/>
</dbReference>
<feature type="region of interest" description="Disordered" evidence="1">
    <location>
        <begin position="982"/>
        <end position="1002"/>
    </location>
</feature>
<dbReference type="Pfam" id="PF13116">
    <property type="entry name" value="YhdP"/>
    <property type="match status" value="1"/>
</dbReference>
<feature type="domain" description="YhdP central" evidence="2">
    <location>
        <begin position="3"/>
        <end position="1268"/>
    </location>
</feature>
<evidence type="ECO:0000313" key="4">
    <source>
        <dbReference type="Proteomes" id="UP000249005"/>
    </source>
</evidence>
<dbReference type="KEGG" id="lri:NCTC12151_02952"/>
<gene>
    <name evidence="3" type="ORF">NCTC12151_02952</name>
</gene>
<dbReference type="InterPro" id="IPR025263">
    <property type="entry name" value="YhdP_central"/>
</dbReference>
<proteinExistence type="predicted"/>
<reference evidence="3 4" key="1">
    <citation type="submission" date="2018-06" db="EMBL/GenBank/DDBJ databases">
        <authorList>
            <consortium name="Pathogen Informatics"/>
            <person name="Doyle S."/>
        </authorList>
    </citation>
    <scope>NUCLEOTIDE SEQUENCE [LARGE SCALE GENOMIC DNA]</scope>
    <source>
        <strain evidence="3 4">NCTC12151</strain>
    </source>
</reference>